<dbReference type="PANTHER" id="PTHR43877">
    <property type="entry name" value="AMINOALKYLPHOSPHONATE N-ACETYLTRANSFERASE-RELATED-RELATED"/>
    <property type="match status" value="1"/>
</dbReference>
<dbReference type="PANTHER" id="PTHR43877:SF2">
    <property type="entry name" value="AMINOALKYLPHOSPHONATE N-ACETYLTRANSFERASE-RELATED"/>
    <property type="match status" value="1"/>
</dbReference>
<sequence>MTITLRAAGTGDTDAVAAIWYAGWGDGHLGHVPDELVAVRTPESFQTRVPERLGETTVAVAGDEVAGFVIVAGAEVEQVYVSRDHRGSGVAGLLLAEAERQVRAGGHTQAWLAVATGNARARRFYERSGWTDDGAFDYPAAVDGGSIPVPCHRYVKAV</sequence>
<dbReference type="CDD" id="cd04301">
    <property type="entry name" value="NAT_SF"/>
    <property type="match status" value="1"/>
</dbReference>
<dbReference type="PROSITE" id="PS51186">
    <property type="entry name" value="GNAT"/>
    <property type="match status" value="1"/>
</dbReference>
<protein>
    <submittedName>
        <fullName evidence="4">Acetyltransferase (GNAT) family protein</fullName>
    </submittedName>
</protein>
<dbReference type="InterPro" id="IPR000182">
    <property type="entry name" value="GNAT_dom"/>
</dbReference>
<accession>A0A561BJT7</accession>
<dbReference type="SUPFAM" id="SSF55729">
    <property type="entry name" value="Acyl-CoA N-acyltransferases (Nat)"/>
    <property type="match status" value="1"/>
</dbReference>
<dbReference type="InterPro" id="IPR016181">
    <property type="entry name" value="Acyl_CoA_acyltransferase"/>
</dbReference>
<keyword evidence="2" id="KW-0012">Acyltransferase</keyword>
<dbReference type="Pfam" id="PF00583">
    <property type="entry name" value="Acetyltransf_1"/>
    <property type="match status" value="1"/>
</dbReference>
<proteinExistence type="predicted"/>
<keyword evidence="5" id="KW-1185">Reference proteome</keyword>
<dbReference type="OrthoDB" id="5243635at2"/>
<dbReference type="Proteomes" id="UP000318380">
    <property type="component" value="Unassembled WGS sequence"/>
</dbReference>
<dbReference type="EMBL" id="VIVK01000001">
    <property type="protein sequence ID" value="TWD79136.1"/>
    <property type="molecule type" value="Genomic_DNA"/>
</dbReference>
<evidence type="ECO:0000259" key="3">
    <source>
        <dbReference type="PROSITE" id="PS51186"/>
    </source>
</evidence>
<feature type="domain" description="N-acetyltransferase" evidence="3">
    <location>
        <begin position="3"/>
        <end position="148"/>
    </location>
</feature>
<organism evidence="4 5">
    <name type="scientific">Kribbella amoyensis</name>
    <dbReference type="NCBI Taxonomy" id="996641"/>
    <lineage>
        <taxon>Bacteria</taxon>
        <taxon>Bacillati</taxon>
        <taxon>Actinomycetota</taxon>
        <taxon>Actinomycetes</taxon>
        <taxon>Propionibacteriales</taxon>
        <taxon>Kribbellaceae</taxon>
        <taxon>Kribbella</taxon>
    </lineage>
</organism>
<dbReference type="Gene3D" id="3.40.630.30">
    <property type="match status" value="1"/>
</dbReference>
<gene>
    <name evidence="4" type="ORF">FB561_0191</name>
</gene>
<reference evidence="4 5" key="1">
    <citation type="submission" date="2019-06" db="EMBL/GenBank/DDBJ databases">
        <title>Sequencing the genomes of 1000 actinobacteria strains.</title>
        <authorList>
            <person name="Klenk H.-P."/>
        </authorList>
    </citation>
    <scope>NUCLEOTIDE SEQUENCE [LARGE SCALE GENOMIC DNA]</scope>
    <source>
        <strain evidence="4 5">DSM 24683</strain>
    </source>
</reference>
<evidence type="ECO:0000313" key="5">
    <source>
        <dbReference type="Proteomes" id="UP000318380"/>
    </source>
</evidence>
<name>A0A561BJT7_9ACTN</name>
<evidence type="ECO:0000313" key="4">
    <source>
        <dbReference type="EMBL" id="TWD79136.1"/>
    </source>
</evidence>
<dbReference type="GO" id="GO:0016747">
    <property type="term" value="F:acyltransferase activity, transferring groups other than amino-acyl groups"/>
    <property type="evidence" value="ECO:0007669"/>
    <property type="project" value="InterPro"/>
</dbReference>
<dbReference type="RefSeq" id="WP_145801997.1">
    <property type="nucleotide sequence ID" value="NZ_VIVK01000001.1"/>
</dbReference>
<evidence type="ECO:0000256" key="2">
    <source>
        <dbReference type="ARBA" id="ARBA00023315"/>
    </source>
</evidence>
<dbReference type="InterPro" id="IPR050832">
    <property type="entry name" value="Bact_Acetyltransf"/>
</dbReference>
<evidence type="ECO:0000256" key="1">
    <source>
        <dbReference type="ARBA" id="ARBA00022679"/>
    </source>
</evidence>
<dbReference type="AlphaFoldDB" id="A0A561BJT7"/>
<keyword evidence="1 4" id="KW-0808">Transferase</keyword>
<comment type="caution">
    <text evidence="4">The sequence shown here is derived from an EMBL/GenBank/DDBJ whole genome shotgun (WGS) entry which is preliminary data.</text>
</comment>